<keyword evidence="4 11" id="KW-0679">Respiratory chain</keyword>
<dbReference type="GO" id="GO:0045271">
    <property type="term" value="C:respiratory chain complex I"/>
    <property type="evidence" value="ECO:0007669"/>
    <property type="project" value="UniProtKB-UniRule"/>
</dbReference>
<reference evidence="12" key="1">
    <citation type="submission" date="2023-10" db="EMBL/GenBank/DDBJ databases">
        <authorList>
            <person name="Noh H."/>
        </authorList>
    </citation>
    <scope>NUCLEOTIDE SEQUENCE</scope>
    <source>
        <strain evidence="12">DUCC4014</strain>
    </source>
</reference>
<comment type="similarity">
    <text evidence="2 11">Belongs to the complex I NDUFA13 subunit family.</text>
</comment>
<dbReference type="AlphaFoldDB" id="A0AAF0Y936"/>
<evidence type="ECO:0000256" key="5">
    <source>
        <dbReference type="ARBA" id="ARBA00022692"/>
    </source>
</evidence>
<evidence type="ECO:0000256" key="8">
    <source>
        <dbReference type="ARBA" id="ARBA00022989"/>
    </source>
</evidence>
<comment type="function">
    <text evidence="11">Complex I functions in the transfer of electrons from NADH to the respiratory chain. Accessory subunit of the mitochondrial membrane respiratory chain NADH dehydrogenase (Complex I), that is believed not to be involved in catalysis.</text>
</comment>
<proteinExistence type="inferred from homology"/>
<dbReference type="PANTHER" id="PTHR12966">
    <property type="entry name" value="NADH DEHYDROGENASE UBIQUINONE 1 ALPHA SUBCOMPLEX SUBUNIT 13"/>
    <property type="match status" value="1"/>
</dbReference>
<dbReference type="RefSeq" id="XP_062628209.1">
    <property type="nucleotide sequence ID" value="XM_062772224.1"/>
</dbReference>
<dbReference type="Proteomes" id="UP000827549">
    <property type="component" value="Chromosome 4"/>
</dbReference>
<dbReference type="GeneID" id="87808904"/>
<evidence type="ECO:0000256" key="11">
    <source>
        <dbReference type="RuleBase" id="RU368034"/>
    </source>
</evidence>
<evidence type="ECO:0000313" key="12">
    <source>
        <dbReference type="EMBL" id="WOO82177.1"/>
    </source>
</evidence>
<keyword evidence="7 11" id="KW-0249">Electron transport</keyword>
<evidence type="ECO:0000256" key="10">
    <source>
        <dbReference type="ARBA" id="ARBA00023136"/>
    </source>
</evidence>
<organism evidence="12 13">
    <name type="scientific">Vanrija pseudolonga</name>
    <dbReference type="NCBI Taxonomy" id="143232"/>
    <lineage>
        <taxon>Eukaryota</taxon>
        <taxon>Fungi</taxon>
        <taxon>Dikarya</taxon>
        <taxon>Basidiomycota</taxon>
        <taxon>Agaricomycotina</taxon>
        <taxon>Tremellomycetes</taxon>
        <taxon>Trichosporonales</taxon>
        <taxon>Trichosporonaceae</taxon>
        <taxon>Vanrija</taxon>
    </lineage>
</organism>
<keyword evidence="3 11" id="KW-0813">Transport</keyword>
<dbReference type="InterPro" id="IPR009346">
    <property type="entry name" value="GRIM-19"/>
</dbReference>
<keyword evidence="10 11" id="KW-0472">Membrane</keyword>
<keyword evidence="8 11" id="KW-1133">Transmembrane helix</keyword>
<evidence type="ECO:0000256" key="6">
    <source>
        <dbReference type="ARBA" id="ARBA00022792"/>
    </source>
</evidence>
<evidence type="ECO:0000256" key="9">
    <source>
        <dbReference type="ARBA" id="ARBA00023128"/>
    </source>
</evidence>
<evidence type="ECO:0000256" key="2">
    <source>
        <dbReference type="ARBA" id="ARBA00007312"/>
    </source>
</evidence>
<sequence length="189" mass="20934">MGMCGWWVWQLGASRSQGREAAQGAAHVSGNNIDTTSRHCSSTAIPHPTAHMHASHRDGFLVYNMSGFHGFRQDMPPPGGYETLKYKRNLPVRGPGGIALFGGCALICALGFWRLGEANLEKRELAREKAWSRIYLVPAILAEQDRDSHRRSLAALAREKEIMNDVPGWEAGQSVYNTKRYTPSTIVVL</sequence>
<dbReference type="EMBL" id="CP086717">
    <property type="protein sequence ID" value="WOO82177.1"/>
    <property type="molecule type" value="Genomic_DNA"/>
</dbReference>
<dbReference type="Pfam" id="PF06212">
    <property type="entry name" value="GRIM-19"/>
    <property type="match status" value="1"/>
</dbReference>
<dbReference type="PANTHER" id="PTHR12966:SF0">
    <property type="entry name" value="NADH DEHYDROGENASE [UBIQUINONE] 1 ALPHA SUBCOMPLEX SUBUNIT 13"/>
    <property type="match status" value="1"/>
</dbReference>
<keyword evidence="13" id="KW-1185">Reference proteome</keyword>
<protein>
    <recommendedName>
        <fullName evidence="11">NADH dehydrogenase [ubiquinone] 1 alpha subcomplex subunit 13</fullName>
    </recommendedName>
</protein>
<evidence type="ECO:0000256" key="4">
    <source>
        <dbReference type="ARBA" id="ARBA00022660"/>
    </source>
</evidence>
<dbReference type="GO" id="GO:0005743">
    <property type="term" value="C:mitochondrial inner membrane"/>
    <property type="evidence" value="ECO:0007669"/>
    <property type="project" value="UniProtKB-SubCell"/>
</dbReference>
<evidence type="ECO:0000256" key="1">
    <source>
        <dbReference type="ARBA" id="ARBA00004298"/>
    </source>
</evidence>
<name>A0AAF0Y936_9TREE</name>
<evidence type="ECO:0000256" key="3">
    <source>
        <dbReference type="ARBA" id="ARBA00022448"/>
    </source>
</evidence>
<accession>A0AAF0Y936</accession>
<keyword evidence="5 11" id="KW-0812">Transmembrane</keyword>
<evidence type="ECO:0000313" key="13">
    <source>
        <dbReference type="Proteomes" id="UP000827549"/>
    </source>
</evidence>
<feature type="transmembrane region" description="Helical" evidence="11">
    <location>
        <begin position="94"/>
        <end position="113"/>
    </location>
</feature>
<keyword evidence="6 11" id="KW-0999">Mitochondrion inner membrane</keyword>
<evidence type="ECO:0000256" key="7">
    <source>
        <dbReference type="ARBA" id="ARBA00022982"/>
    </source>
</evidence>
<comment type="subcellular location">
    <subcellularLocation>
        <location evidence="1 11">Mitochondrion inner membrane</location>
        <topology evidence="1 11">Single-pass membrane protein</topology>
        <orientation evidence="1 11">Matrix side</orientation>
    </subcellularLocation>
</comment>
<keyword evidence="9 11" id="KW-0496">Mitochondrion</keyword>
<gene>
    <name evidence="12" type="primary">SPAC328.05_1</name>
    <name evidence="12" type="ORF">LOC62_04G005676</name>
</gene>